<proteinExistence type="predicted"/>
<dbReference type="Gene3D" id="1.10.260.40">
    <property type="entry name" value="lambda repressor-like DNA-binding domains"/>
    <property type="match status" value="1"/>
</dbReference>
<dbReference type="PROSITE" id="PS50943">
    <property type="entry name" value="HTH_CROC1"/>
    <property type="match status" value="1"/>
</dbReference>
<dbReference type="CDD" id="cd00093">
    <property type="entry name" value="HTH_XRE"/>
    <property type="match status" value="1"/>
</dbReference>
<protein>
    <submittedName>
        <fullName evidence="2">Helix-turn-helix transcriptional regulator</fullName>
    </submittedName>
</protein>
<evidence type="ECO:0000259" key="1">
    <source>
        <dbReference type="PROSITE" id="PS50943"/>
    </source>
</evidence>
<dbReference type="InterPro" id="IPR001387">
    <property type="entry name" value="Cro/C1-type_HTH"/>
</dbReference>
<dbReference type="Proteomes" id="UP001221597">
    <property type="component" value="Chromosome"/>
</dbReference>
<dbReference type="RefSeq" id="WP_283078860.1">
    <property type="nucleotide sequence ID" value="NZ_CP121671.1"/>
</dbReference>
<dbReference type="SMART" id="SM00530">
    <property type="entry name" value="HTH_XRE"/>
    <property type="match status" value="1"/>
</dbReference>
<evidence type="ECO:0000313" key="3">
    <source>
        <dbReference type="Proteomes" id="UP001221597"/>
    </source>
</evidence>
<sequence>MLRNWLKKIRLSKKMTQYDVAMNSGIQRSYYTMIESGSRTPSVNTAKLISKTLGFDWIIFFEDKCNKSKHRSKEVI</sequence>
<dbReference type="Pfam" id="PF01381">
    <property type="entry name" value="HTH_3"/>
    <property type="match status" value="1"/>
</dbReference>
<feature type="domain" description="HTH cro/C1-type" evidence="1">
    <location>
        <begin position="6"/>
        <end position="60"/>
    </location>
</feature>
<accession>A0ABY8J352</accession>
<evidence type="ECO:0000313" key="2">
    <source>
        <dbReference type="EMBL" id="WFT76920.1"/>
    </source>
</evidence>
<gene>
    <name evidence="2" type="ORF">P9989_07550</name>
</gene>
<keyword evidence="3" id="KW-1185">Reference proteome</keyword>
<name>A0ABY8J352_9BACI</name>
<reference evidence="2 3" key="1">
    <citation type="submission" date="2023-04" db="EMBL/GenBank/DDBJ databases">
        <title>Genome sequence of Halobacillus naozhouensis KACC 21980.</title>
        <authorList>
            <person name="Kim S."/>
            <person name="Heo J."/>
            <person name="Kwon S.-W."/>
        </authorList>
    </citation>
    <scope>NUCLEOTIDE SEQUENCE [LARGE SCALE GENOMIC DNA]</scope>
    <source>
        <strain evidence="2 3">KCTC 13234</strain>
    </source>
</reference>
<dbReference type="EMBL" id="CP121671">
    <property type="protein sequence ID" value="WFT76920.1"/>
    <property type="molecule type" value="Genomic_DNA"/>
</dbReference>
<organism evidence="2 3">
    <name type="scientific">Halobacillus naozhouensis</name>
    <dbReference type="NCBI Taxonomy" id="554880"/>
    <lineage>
        <taxon>Bacteria</taxon>
        <taxon>Bacillati</taxon>
        <taxon>Bacillota</taxon>
        <taxon>Bacilli</taxon>
        <taxon>Bacillales</taxon>
        <taxon>Bacillaceae</taxon>
        <taxon>Halobacillus</taxon>
    </lineage>
</organism>
<dbReference type="SUPFAM" id="SSF47413">
    <property type="entry name" value="lambda repressor-like DNA-binding domains"/>
    <property type="match status" value="1"/>
</dbReference>
<dbReference type="InterPro" id="IPR010982">
    <property type="entry name" value="Lambda_DNA-bd_dom_sf"/>
</dbReference>